<protein>
    <recommendedName>
        <fullName evidence="11 12">Replicative DNA helicase</fullName>
        <ecNumber evidence="11 12">5.6.2.3</ecNumber>
    </recommendedName>
</protein>
<proteinExistence type="inferred from homology"/>
<feature type="domain" description="SF4 helicase" evidence="13">
    <location>
        <begin position="183"/>
        <end position="453"/>
    </location>
</feature>
<comment type="catalytic activity">
    <reaction evidence="10 12">
        <text>ATP + H2O = ADP + phosphate + H(+)</text>
        <dbReference type="Rhea" id="RHEA:13065"/>
        <dbReference type="ChEBI" id="CHEBI:15377"/>
        <dbReference type="ChEBI" id="CHEBI:15378"/>
        <dbReference type="ChEBI" id="CHEBI:30616"/>
        <dbReference type="ChEBI" id="CHEBI:43474"/>
        <dbReference type="ChEBI" id="CHEBI:456216"/>
        <dbReference type="EC" id="5.6.2.3"/>
    </reaction>
</comment>
<evidence type="ECO:0000259" key="13">
    <source>
        <dbReference type="PROSITE" id="PS51199"/>
    </source>
</evidence>
<dbReference type="EC" id="5.6.2.3" evidence="11 12"/>
<keyword evidence="7 12" id="KW-0067">ATP-binding</keyword>
<comment type="caution">
    <text evidence="14">The sequence shown here is derived from an EMBL/GenBank/DDBJ whole genome shotgun (WGS) entry which is preliminary data.</text>
</comment>
<dbReference type="AlphaFoldDB" id="A0A1F5Q928"/>
<evidence type="ECO:0000256" key="11">
    <source>
        <dbReference type="NCBIfam" id="TIGR00665"/>
    </source>
</evidence>
<dbReference type="PROSITE" id="PS51199">
    <property type="entry name" value="SF4_HELICASE"/>
    <property type="match status" value="1"/>
</dbReference>
<dbReference type="GO" id="GO:0003677">
    <property type="term" value="F:DNA binding"/>
    <property type="evidence" value="ECO:0007669"/>
    <property type="project" value="UniProtKB-UniRule"/>
</dbReference>
<evidence type="ECO:0000256" key="4">
    <source>
        <dbReference type="ARBA" id="ARBA00022741"/>
    </source>
</evidence>
<name>A0A1F5Q928_9BACT</name>
<dbReference type="GO" id="GO:0042802">
    <property type="term" value="F:identical protein binding"/>
    <property type="evidence" value="ECO:0007669"/>
    <property type="project" value="UniProtKB-ARBA"/>
</dbReference>
<dbReference type="Gene3D" id="1.10.860.10">
    <property type="entry name" value="DNAb Helicase, Chain A"/>
    <property type="match status" value="1"/>
</dbReference>
<keyword evidence="4 12" id="KW-0547">Nucleotide-binding</keyword>
<evidence type="ECO:0000256" key="10">
    <source>
        <dbReference type="ARBA" id="ARBA00048954"/>
    </source>
</evidence>
<dbReference type="GO" id="GO:0006269">
    <property type="term" value="P:DNA replication, synthesis of primer"/>
    <property type="evidence" value="ECO:0007669"/>
    <property type="project" value="UniProtKB-UniRule"/>
</dbReference>
<reference evidence="14 15" key="1">
    <citation type="journal article" date="2016" name="Nat. Commun.">
        <title>Thousands of microbial genomes shed light on interconnected biogeochemical processes in an aquifer system.</title>
        <authorList>
            <person name="Anantharaman K."/>
            <person name="Brown C.T."/>
            <person name="Hug L.A."/>
            <person name="Sharon I."/>
            <person name="Castelle C.J."/>
            <person name="Probst A.J."/>
            <person name="Thomas B.C."/>
            <person name="Singh A."/>
            <person name="Wilkins M.J."/>
            <person name="Karaoz U."/>
            <person name="Brodie E.L."/>
            <person name="Williams K.H."/>
            <person name="Hubbard S.S."/>
            <person name="Banfield J.F."/>
        </authorList>
    </citation>
    <scope>NUCLEOTIDE SEQUENCE [LARGE SCALE GENOMIC DNA]</scope>
</reference>
<evidence type="ECO:0000256" key="7">
    <source>
        <dbReference type="ARBA" id="ARBA00022840"/>
    </source>
</evidence>
<gene>
    <name evidence="14" type="ORF">A3J05_04600</name>
</gene>
<keyword evidence="5 12" id="KW-0378">Hydrolase</keyword>
<keyword evidence="6 12" id="KW-0347">Helicase</keyword>
<dbReference type="Pfam" id="PF03796">
    <property type="entry name" value="DnaB_C"/>
    <property type="match status" value="1"/>
</dbReference>
<evidence type="ECO:0000256" key="6">
    <source>
        <dbReference type="ARBA" id="ARBA00022806"/>
    </source>
</evidence>
<dbReference type="GO" id="GO:1990077">
    <property type="term" value="C:primosome complex"/>
    <property type="evidence" value="ECO:0007669"/>
    <property type="project" value="UniProtKB-UniRule"/>
</dbReference>
<evidence type="ECO:0000256" key="2">
    <source>
        <dbReference type="ARBA" id="ARBA00022515"/>
    </source>
</evidence>
<dbReference type="PANTHER" id="PTHR30153">
    <property type="entry name" value="REPLICATIVE DNA HELICASE DNAB"/>
    <property type="match status" value="1"/>
</dbReference>
<evidence type="ECO:0000256" key="3">
    <source>
        <dbReference type="ARBA" id="ARBA00022705"/>
    </source>
</evidence>
<dbReference type="GO" id="GO:0005524">
    <property type="term" value="F:ATP binding"/>
    <property type="evidence" value="ECO:0007669"/>
    <property type="project" value="UniProtKB-UniRule"/>
</dbReference>
<keyword evidence="9" id="KW-0413">Isomerase</keyword>
<dbReference type="CDD" id="cd00984">
    <property type="entry name" value="DnaB_C"/>
    <property type="match status" value="1"/>
</dbReference>
<keyword evidence="2 12" id="KW-0639">Primosome</keyword>
<evidence type="ECO:0000313" key="14">
    <source>
        <dbReference type="EMBL" id="OGE98711.1"/>
    </source>
</evidence>
<comment type="function">
    <text evidence="12">The main replicative DNA helicase, it participates in initiation and elongation during chromosome replication. Travels ahead of the DNA replisome, separating dsDNA into templates for DNA synthesis. A processive ATP-dependent 5'-3' DNA helicase it has DNA-dependent ATPase activity.</text>
</comment>
<dbReference type="Proteomes" id="UP000177235">
    <property type="component" value="Unassembled WGS sequence"/>
</dbReference>
<dbReference type="GO" id="GO:0016887">
    <property type="term" value="F:ATP hydrolysis activity"/>
    <property type="evidence" value="ECO:0007669"/>
    <property type="project" value="RHEA"/>
</dbReference>
<dbReference type="InterPro" id="IPR007692">
    <property type="entry name" value="DNA_helicase_DnaB"/>
</dbReference>
<keyword evidence="8 12" id="KW-0238">DNA-binding</keyword>
<dbReference type="PANTHER" id="PTHR30153:SF2">
    <property type="entry name" value="REPLICATIVE DNA HELICASE"/>
    <property type="match status" value="1"/>
</dbReference>
<evidence type="ECO:0000313" key="15">
    <source>
        <dbReference type="Proteomes" id="UP000177235"/>
    </source>
</evidence>
<organism evidence="14 15">
    <name type="scientific">Candidatus Doudnabacteria bacterium RIFCSPLOWO2_02_FULL_48_13</name>
    <dbReference type="NCBI Taxonomy" id="1817845"/>
    <lineage>
        <taxon>Bacteria</taxon>
        <taxon>Candidatus Doudnaibacteriota</taxon>
    </lineage>
</organism>
<sequence length="462" mass="51864">MPTDTKNSQIDRLPPQNLEAEASVLGGVMLDRDAIIKIADQLLPEDFYERKNGLIYETMLDLYESRASIDVLTVANRLEEKGMLEQAGGTGYVTSLVNSTPNAAHVVHYAKIVQRKATLRKLIRASSEIITASYSDVEDMEMLLDTAEQRLFGVSQKYLKQNFVPLTQVLHETFDRIDELHKERGKLRGIPSGFSDLDNLLGGLQKSDLVILAARPSMGKTSLALDIVRHVGVSEKIAVGVFSLEMSKDQLVDRLLASEANVDLWKMRTGRLSDDGPDNDFERIGHAMGRLADAPIFIDDSASSNIMEIRTKARRLQAEQNLGLIVVDYLQLMQGRNQENRVQEVSEISRALKSLARELNVPVLALSQLSRAVEQRGNDKRPQLSDLRESGSIEQDADVVMFIYRDEVYTGKDTRKPNVAEILIRKHRNGPTGQIELFFDASKTSFRSLAREREVIEEIEEI</sequence>
<keyword evidence="3 12" id="KW-0235">DNA replication</keyword>
<evidence type="ECO:0000256" key="9">
    <source>
        <dbReference type="ARBA" id="ARBA00023235"/>
    </source>
</evidence>
<dbReference type="InterPro" id="IPR036185">
    <property type="entry name" value="DNA_heli_DnaB-like_N_sf"/>
</dbReference>
<evidence type="ECO:0000256" key="1">
    <source>
        <dbReference type="ARBA" id="ARBA00008428"/>
    </source>
</evidence>
<evidence type="ECO:0000256" key="8">
    <source>
        <dbReference type="ARBA" id="ARBA00023125"/>
    </source>
</evidence>
<evidence type="ECO:0000256" key="12">
    <source>
        <dbReference type="RuleBase" id="RU362085"/>
    </source>
</evidence>
<dbReference type="FunFam" id="1.10.860.10:FF:000001">
    <property type="entry name" value="Replicative DNA helicase"/>
    <property type="match status" value="1"/>
</dbReference>
<evidence type="ECO:0000256" key="5">
    <source>
        <dbReference type="ARBA" id="ARBA00022801"/>
    </source>
</evidence>
<dbReference type="InterPro" id="IPR007693">
    <property type="entry name" value="DNA_helicase_DnaB-like_N"/>
</dbReference>
<accession>A0A1F5Q928</accession>
<dbReference type="InterPro" id="IPR027417">
    <property type="entry name" value="P-loop_NTPase"/>
</dbReference>
<dbReference type="NCBIfam" id="TIGR00665">
    <property type="entry name" value="DnaB"/>
    <property type="match status" value="1"/>
</dbReference>
<dbReference type="Gene3D" id="3.40.50.300">
    <property type="entry name" value="P-loop containing nucleotide triphosphate hydrolases"/>
    <property type="match status" value="1"/>
</dbReference>
<dbReference type="GO" id="GO:0005829">
    <property type="term" value="C:cytosol"/>
    <property type="evidence" value="ECO:0007669"/>
    <property type="project" value="TreeGrafter"/>
</dbReference>
<dbReference type="GO" id="GO:0043139">
    <property type="term" value="F:5'-3' DNA helicase activity"/>
    <property type="evidence" value="ECO:0007669"/>
    <property type="project" value="UniProtKB-EC"/>
</dbReference>
<dbReference type="NCBIfam" id="NF004384">
    <property type="entry name" value="PRK05748.1"/>
    <property type="match status" value="1"/>
</dbReference>
<dbReference type="EMBL" id="MFFF01000027">
    <property type="protein sequence ID" value="OGE98711.1"/>
    <property type="molecule type" value="Genomic_DNA"/>
</dbReference>
<dbReference type="FunFam" id="3.40.50.300:FF:000076">
    <property type="entry name" value="Replicative DNA helicase"/>
    <property type="match status" value="1"/>
</dbReference>
<dbReference type="InterPro" id="IPR007694">
    <property type="entry name" value="DNA_helicase_DnaB-like_C"/>
</dbReference>
<dbReference type="Pfam" id="PF00772">
    <property type="entry name" value="DnaB"/>
    <property type="match status" value="1"/>
</dbReference>
<dbReference type="SUPFAM" id="SSF48024">
    <property type="entry name" value="N-terminal domain of DnaB helicase"/>
    <property type="match status" value="1"/>
</dbReference>
<comment type="similarity">
    <text evidence="1 12">Belongs to the helicase family. DnaB subfamily.</text>
</comment>
<dbReference type="InterPro" id="IPR016136">
    <property type="entry name" value="DNA_helicase_N/primase_C"/>
</dbReference>
<dbReference type="SUPFAM" id="SSF52540">
    <property type="entry name" value="P-loop containing nucleoside triphosphate hydrolases"/>
    <property type="match status" value="1"/>
</dbReference>